<dbReference type="Proteomes" id="UP001501594">
    <property type="component" value="Unassembled WGS sequence"/>
</dbReference>
<reference evidence="4" key="1">
    <citation type="journal article" date="2019" name="Int. J. Syst. Evol. Microbiol.">
        <title>The Global Catalogue of Microorganisms (GCM) 10K type strain sequencing project: providing services to taxonomists for standard genome sequencing and annotation.</title>
        <authorList>
            <consortium name="The Broad Institute Genomics Platform"/>
            <consortium name="The Broad Institute Genome Sequencing Center for Infectious Disease"/>
            <person name="Wu L."/>
            <person name="Ma J."/>
        </authorList>
    </citation>
    <scope>NUCLEOTIDE SEQUENCE [LARGE SCALE GENOMIC DNA]</scope>
    <source>
        <strain evidence="4">JCM 17442</strain>
    </source>
</reference>
<accession>A0ABP8E543</accession>
<evidence type="ECO:0000256" key="1">
    <source>
        <dbReference type="SAM" id="MobiDB-lite"/>
    </source>
</evidence>
<proteinExistence type="predicted"/>
<dbReference type="EMBL" id="BAABAU010000004">
    <property type="protein sequence ID" value="GAA4267316.1"/>
    <property type="molecule type" value="Genomic_DNA"/>
</dbReference>
<comment type="caution">
    <text evidence="3">The sequence shown here is derived from an EMBL/GenBank/DDBJ whole genome shotgun (WGS) entry which is preliminary data.</text>
</comment>
<feature type="transmembrane region" description="Helical" evidence="2">
    <location>
        <begin position="45"/>
        <end position="65"/>
    </location>
</feature>
<keyword evidence="4" id="KW-1185">Reference proteome</keyword>
<evidence type="ECO:0000313" key="3">
    <source>
        <dbReference type="EMBL" id="GAA4267316.1"/>
    </source>
</evidence>
<feature type="region of interest" description="Disordered" evidence="1">
    <location>
        <begin position="1"/>
        <end position="21"/>
    </location>
</feature>
<sequence length="144" mass="15418">MTDSGDDAPVPTPENPHATLPAGVFSRARPVGRYPGRKHPRTGDLVITIVLSVILIVLAVVYVHAALARADADARLVDGTQLANILAVLAPIVLTVFSLIFSTLFVLRRVYALWLPVVAGVLIVALYSVTEDMLARAVVSNFVH</sequence>
<dbReference type="RefSeq" id="WP_344797504.1">
    <property type="nucleotide sequence ID" value="NZ_BAABAU010000004.1"/>
</dbReference>
<keyword evidence="2" id="KW-0812">Transmembrane</keyword>
<organism evidence="3 4">
    <name type="scientific">Frondihabitans peucedani</name>
    <dbReference type="NCBI Taxonomy" id="598626"/>
    <lineage>
        <taxon>Bacteria</taxon>
        <taxon>Bacillati</taxon>
        <taxon>Actinomycetota</taxon>
        <taxon>Actinomycetes</taxon>
        <taxon>Micrococcales</taxon>
        <taxon>Microbacteriaceae</taxon>
        <taxon>Frondihabitans</taxon>
    </lineage>
</organism>
<protein>
    <submittedName>
        <fullName evidence="3">Uncharacterized protein</fullName>
    </submittedName>
</protein>
<name>A0ABP8E543_9MICO</name>
<evidence type="ECO:0000313" key="4">
    <source>
        <dbReference type="Proteomes" id="UP001501594"/>
    </source>
</evidence>
<gene>
    <name evidence="3" type="ORF">GCM10022256_29280</name>
</gene>
<evidence type="ECO:0000256" key="2">
    <source>
        <dbReference type="SAM" id="Phobius"/>
    </source>
</evidence>
<keyword evidence="2" id="KW-1133">Transmembrane helix</keyword>
<keyword evidence="2" id="KW-0472">Membrane</keyword>
<feature type="transmembrane region" description="Helical" evidence="2">
    <location>
        <begin position="113"/>
        <end position="130"/>
    </location>
</feature>
<feature type="transmembrane region" description="Helical" evidence="2">
    <location>
        <begin position="85"/>
        <end position="106"/>
    </location>
</feature>